<evidence type="ECO:0000313" key="2">
    <source>
        <dbReference type="Proteomes" id="UP000199524"/>
    </source>
</evidence>
<dbReference type="GeneID" id="300208081"/>
<dbReference type="AlphaFoldDB" id="A0A1H1VVU9"/>
<name>A0A1H1VVU9_9PSED</name>
<evidence type="ECO:0000313" key="1">
    <source>
        <dbReference type="EMBL" id="SDS88825.1"/>
    </source>
</evidence>
<dbReference type="Proteomes" id="UP000199524">
    <property type="component" value="Chromosome I"/>
</dbReference>
<organism evidence="1 2">
    <name type="scientific">Pseudomonas asplenii</name>
    <dbReference type="NCBI Taxonomy" id="53407"/>
    <lineage>
        <taxon>Bacteria</taxon>
        <taxon>Pseudomonadati</taxon>
        <taxon>Pseudomonadota</taxon>
        <taxon>Gammaproteobacteria</taxon>
        <taxon>Pseudomonadales</taxon>
        <taxon>Pseudomonadaceae</taxon>
        <taxon>Pseudomonas</taxon>
    </lineage>
</organism>
<dbReference type="InterPro" id="IPR046507">
    <property type="entry name" value="DUF6685"/>
</dbReference>
<dbReference type="EMBL" id="LT629777">
    <property type="protein sequence ID" value="SDS88825.1"/>
    <property type="molecule type" value="Genomic_DNA"/>
</dbReference>
<keyword evidence="2" id="KW-1185">Reference proteome</keyword>
<sequence>MLKKAIKFLRDSLLEDFGQPATLINLLRADVGLNRHLVEHEKGISASEVVRWNDFGDLGYETSRMYRRRLNGWTRSPGSYQNYGSTSLIREDLLSLGTVREIHRWNCDIQQVDGFSASKSELRKFKSMDAMVERNSQPMITPVTQEKLEENLRWDEIRIISREDHDYFSTWEWDGRVFLINSGGSHHFAAAKYIAKRIGVNVPLTGRYKVYGINQVALASLRRDFDMFVLSWHCKQQMDFHRAMQRFEATYYWKDLPRPYTDQAAIFLPKAEKRAGKVSEVLREAGFQDLGLYLLKLANATAHHVSVV</sequence>
<dbReference type="Pfam" id="PF20390">
    <property type="entry name" value="DUF6685"/>
    <property type="match status" value="1"/>
</dbReference>
<protein>
    <submittedName>
        <fullName evidence="1">Uncharacterized protein</fullName>
    </submittedName>
</protein>
<gene>
    <name evidence="1" type="ORF">SAMN05216598_3130</name>
</gene>
<reference evidence="2" key="1">
    <citation type="submission" date="2016-10" db="EMBL/GenBank/DDBJ databases">
        <authorList>
            <person name="Varghese N."/>
            <person name="Submissions S."/>
        </authorList>
    </citation>
    <scope>NUCLEOTIDE SEQUENCE [LARGE SCALE GENOMIC DNA]</scope>
    <source>
        <strain evidence="2">ATCC 23835</strain>
    </source>
</reference>
<dbReference type="RefSeq" id="WP_232000320.1">
    <property type="nucleotide sequence ID" value="NZ_LT629777.1"/>
</dbReference>
<accession>A0A1H1VVU9</accession>
<proteinExistence type="predicted"/>